<reference evidence="7 8" key="1">
    <citation type="submission" date="2022-06" db="EMBL/GenBank/DDBJ databases">
        <title>Pseudarthrobacter sp. strain RMG13 Genome sequencing and assembly.</title>
        <authorList>
            <person name="Kim I."/>
        </authorList>
    </citation>
    <scope>NUCLEOTIDE SEQUENCE [LARGE SCALE GENOMIC DNA]</scope>
    <source>
        <strain evidence="7 8">RMG13</strain>
    </source>
</reference>
<keyword evidence="8" id="KW-1185">Reference proteome</keyword>
<dbReference type="Pfam" id="PF00364">
    <property type="entry name" value="Biotin_lipoyl"/>
    <property type="match status" value="1"/>
</dbReference>
<dbReference type="InterPro" id="IPR036625">
    <property type="entry name" value="E3-bd_dom_sf"/>
</dbReference>
<dbReference type="InterPro" id="IPR004167">
    <property type="entry name" value="PSBD"/>
</dbReference>
<proteinExistence type="inferred from homology"/>
<dbReference type="Pfam" id="PF02817">
    <property type="entry name" value="E3_binding"/>
    <property type="match status" value="1"/>
</dbReference>
<evidence type="ECO:0000256" key="1">
    <source>
        <dbReference type="ARBA" id="ARBA00001938"/>
    </source>
</evidence>
<dbReference type="InterPro" id="IPR023213">
    <property type="entry name" value="CAT-like_dom_sf"/>
</dbReference>
<dbReference type="CDD" id="cd06849">
    <property type="entry name" value="lipoyl_domain"/>
    <property type="match status" value="1"/>
</dbReference>
<dbReference type="PANTHER" id="PTHR23151:SF90">
    <property type="entry name" value="DIHYDROLIPOYLLYSINE-RESIDUE ACETYLTRANSFERASE COMPONENT OF PYRUVATE DEHYDROGENASE COMPLEX, MITOCHONDRIAL-RELATED"/>
    <property type="match status" value="1"/>
</dbReference>
<dbReference type="Proteomes" id="UP001524318">
    <property type="component" value="Unassembled WGS sequence"/>
</dbReference>
<keyword evidence="4" id="KW-0012">Acyltransferase</keyword>
<dbReference type="SUPFAM" id="SSF47005">
    <property type="entry name" value="Peripheral subunit-binding domain of 2-oxo acid dehydrogenase complex"/>
    <property type="match status" value="1"/>
</dbReference>
<dbReference type="Gene3D" id="2.40.50.100">
    <property type="match status" value="1"/>
</dbReference>
<keyword evidence="4" id="KW-0808">Transferase</keyword>
<accession>A0ABT1LM24</accession>
<name>A0ABT1LM24_9MICC</name>
<comment type="cofactor">
    <cofactor evidence="1 4">
        <name>(R)-lipoate</name>
        <dbReference type="ChEBI" id="CHEBI:83088"/>
    </cofactor>
</comment>
<dbReference type="InterPro" id="IPR000089">
    <property type="entry name" value="Biotin_lipoyl"/>
</dbReference>
<dbReference type="InterPro" id="IPR045257">
    <property type="entry name" value="E2/Pdx1"/>
</dbReference>
<gene>
    <name evidence="7" type="ORF">NFC73_07110</name>
</gene>
<sequence length="412" mass="43274">MPAILADATEAVLYKWFKSTGDSITAGEPIAEIETEKATVEMEAEGDGILARLIAQPGQTVAVGAPIAVIAAVGDAEKDIEAVLATAFSQPGETPRQHDSAASGPDVDKARVFSSPLARRLAREHGLDVSALNGSGPDGRIIRQDVESVIAAQPTSTAAMPAPVPDQVASTIPLAATPAPVRGPAQPGGETIPFTRMRHAIARRLTESKTSVPHFYLTVDVRMDNLLELRKQVNATAVRKITVNDLVVRAIGLALRDEPDANVSFNGDSIIRYSHADISVAISTDGGLVTPVVRSVDTISITEISSTIADYAARAQTGKIRPGELSGGTFTVSNLGMFGTKEFTAILNPPQAGILAVGSAELRPVVVNRELTIATVMTCTLSADHRVVDGAVAARLMAAFKQRMENPLSILI</sequence>
<organism evidence="7 8">
    <name type="scientific">Pseudarthrobacter humi</name>
    <dbReference type="NCBI Taxonomy" id="2952523"/>
    <lineage>
        <taxon>Bacteria</taxon>
        <taxon>Bacillati</taxon>
        <taxon>Actinomycetota</taxon>
        <taxon>Actinomycetes</taxon>
        <taxon>Micrococcales</taxon>
        <taxon>Micrococcaceae</taxon>
        <taxon>Pseudarthrobacter</taxon>
    </lineage>
</organism>
<comment type="similarity">
    <text evidence="2 4">Belongs to the 2-oxoacid dehydrogenase family.</text>
</comment>
<dbReference type="PANTHER" id="PTHR23151">
    <property type="entry name" value="DIHYDROLIPOAMIDE ACETYL/SUCCINYL-TRANSFERASE-RELATED"/>
    <property type="match status" value="1"/>
</dbReference>
<evidence type="ECO:0000313" key="7">
    <source>
        <dbReference type="EMBL" id="MCP8999499.1"/>
    </source>
</evidence>
<evidence type="ECO:0000313" key="8">
    <source>
        <dbReference type="Proteomes" id="UP001524318"/>
    </source>
</evidence>
<dbReference type="RefSeq" id="WP_254748849.1">
    <property type="nucleotide sequence ID" value="NZ_JANCLV010000003.1"/>
</dbReference>
<dbReference type="InterPro" id="IPR003016">
    <property type="entry name" value="2-oxoA_DH_lipoyl-BS"/>
</dbReference>
<dbReference type="EMBL" id="JANCLV010000003">
    <property type="protein sequence ID" value="MCP8999499.1"/>
    <property type="molecule type" value="Genomic_DNA"/>
</dbReference>
<dbReference type="Gene3D" id="4.10.320.10">
    <property type="entry name" value="E3-binding domain"/>
    <property type="match status" value="1"/>
</dbReference>
<dbReference type="SUPFAM" id="SSF52777">
    <property type="entry name" value="CoA-dependent acyltransferases"/>
    <property type="match status" value="1"/>
</dbReference>
<dbReference type="PROSITE" id="PS00189">
    <property type="entry name" value="LIPOYL"/>
    <property type="match status" value="1"/>
</dbReference>
<dbReference type="PROSITE" id="PS50968">
    <property type="entry name" value="BIOTINYL_LIPOYL"/>
    <property type="match status" value="1"/>
</dbReference>
<feature type="domain" description="Lipoyl-binding" evidence="5">
    <location>
        <begin position="1"/>
        <end position="71"/>
    </location>
</feature>
<dbReference type="InterPro" id="IPR001078">
    <property type="entry name" value="2-oxoacid_DH_actylTfrase"/>
</dbReference>
<dbReference type="Pfam" id="PF00198">
    <property type="entry name" value="2-oxoacid_dh"/>
    <property type="match status" value="1"/>
</dbReference>
<dbReference type="EC" id="2.3.1.-" evidence="4"/>
<comment type="caution">
    <text evidence="7">The sequence shown here is derived from an EMBL/GenBank/DDBJ whole genome shotgun (WGS) entry which is preliminary data.</text>
</comment>
<evidence type="ECO:0000256" key="4">
    <source>
        <dbReference type="RuleBase" id="RU003423"/>
    </source>
</evidence>
<feature type="domain" description="Peripheral subunit-binding (PSBD)" evidence="6">
    <location>
        <begin position="113"/>
        <end position="150"/>
    </location>
</feature>
<dbReference type="PROSITE" id="PS51826">
    <property type="entry name" value="PSBD"/>
    <property type="match status" value="1"/>
</dbReference>
<evidence type="ECO:0000259" key="5">
    <source>
        <dbReference type="PROSITE" id="PS50968"/>
    </source>
</evidence>
<evidence type="ECO:0000259" key="6">
    <source>
        <dbReference type="PROSITE" id="PS51826"/>
    </source>
</evidence>
<evidence type="ECO:0000256" key="3">
    <source>
        <dbReference type="ARBA" id="ARBA00022823"/>
    </source>
</evidence>
<dbReference type="SUPFAM" id="SSF51230">
    <property type="entry name" value="Single hybrid motif"/>
    <property type="match status" value="1"/>
</dbReference>
<dbReference type="InterPro" id="IPR011053">
    <property type="entry name" value="Single_hybrid_motif"/>
</dbReference>
<dbReference type="Gene3D" id="3.30.559.10">
    <property type="entry name" value="Chloramphenicol acetyltransferase-like domain"/>
    <property type="match status" value="1"/>
</dbReference>
<keyword evidence="3 4" id="KW-0450">Lipoyl</keyword>
<protein>
    <recommendedName>
        <fullName evidence="4">Dihydrolipoamide acetyltransferase component of pyruvate dehydrogenase complex</fullName>
        <ecNumber evidence="4">2.3.1.-</ecNumber>
    </recommendedName>
</protein>
<evidence type="ECO:0000256" key="2">
    <source>
        <dbReference type="ARBA" id="ARBA00007317"/>
    </source>
</evidence>